<gene>
    <name evidence="1" type="ORF">FHS18_001861</name>
</gene>
<dbReference type="RefSeq" id="WP_183599220.1">
    <property type="nucleotide sequence ID" value="NZ_JACHXK010000003.1"/>
</dbReference>
<organism evidence="1 2">
    <name type="scientific">Paenibacillus phyllosphaerae</name>
    <dbReference type="NCBI Taxonomy" id="274593"/>
    <lineage>
        <taxon>Bacteria</taxon>
        <taxon>Bacillati</taxon>
        <taxon>Bacillota</taxon>
        <taxon>Bacilli</taxon>
        <taxon>Bacillales</taxon>
        <taxon>Paenibacillaceae</taxon>
        <taxon>Paenibacillus</taxon>
    </lineage>
</organism>
<dbReference type="Proteomes" id="UP000570361">
    <property type="component" value="Unassembled WGS sequence"/>
</dbReference>
<dbReference type="EMBL" id="JACHXK010000003">
    <property type="protein sequence ID" value="MBB3109798.1"/>
    <property type="molecule type" value="Genomic_DNA"/>
</dbReference>
<keyword evidence="2" id="KW-1185">Reference proteome</keyword>
<reference evidence="1 2" key="1">
    <citation type="submission" date="2020-08" db="EMBL/GenBank/DDBJ databases">
        <title>Genomic Encyclopedia of Type Strains, Phase III (KMG-III): the genomes of soil and plant-associated and newly described type strains.</title>
        <authorList>
            <person name="Whitman W."/>
        </authorList>
    </citation>
    <scope>NUCLEOTIDE SEQUENCE [LARGE SCALE GENOMIC DNA]</scope>
    <source>
        <strain evidence="1 2">CECT 5862</strain>
    </source>
</reference>
<sequence length="64" mass="6920">MIEELQGLIGKQVQLASALETISGVLVSVDAAAVTLRTSEVYGYENGSYAIVQIRFIAYVRNLS</sequence>
<name>A0A7W5FM68_9BACL</name>
<evidence type="ECO:0008006" key="3">
    <source>
        <dbReference type="Google" id="ProtNLM"/>
    </source>
</evidence>
<proteinExistence type="predicted"/>
<protein>
    <recommendedName>
        <fullName evidence="3">DUF2642 domain-containing protein</fullName>
    </recommendedName>
</protein>
<evidence type="ECO:0000313" key="1">
    <source>
        <dbReference type="EMBL" id="MBB3109798.1"/>
    </source>
</evidence>
<evidence type="ECO:0000313" key="2">
    <source>
        <dbReference type="Proteomes" id="UP000570361"/>
    </source>
</evidence>
<comment type="caution">
    <text evidence="1">The sequence shown here is derived from an EMBL/GenBank/DDBJ whole genome shotgun (WGS) entry which is preliminary data.</text>
</comment>
<dbReference type="AlphaFoldDB" id="A0A7W5FM68"/>
<accession>A0A7W5FM68</accession>